<dbReference type="Proteomes" id="UP000286681">
    <property type="component" value="Unassembled WGS sequence"/>
</dbReference>
<dbReference type="Proteomes" id="UP000287746">
    <property type="component" value="Unassembled WGS sequence"/>
</dbReference>
<dbReference type="OrthoDB" id="7568222at2"/>
<evidence type="ECO:0000313" key="4">
    <source>
        <dbReference type="EMBL" id="RSY77685.1"/>
    </source>
</evidence>
<evidence type="ECO:0000313" key="2">
    <source>
        <dbReference type="EMBL" id="APR54418.1"/>
    </source>
</evidence>
<keyword evidence="5" id="KW-1185">Reference proteome</keyword>
<gene>
    <name evidence="2" type="ORF">BRX40_20130</name>
    <name evidence="3" type="ORF">CA257_02715</name>
    <name evidence="4" type="ORF">DAH66_19975</name>
</gene>
<protein>
    <submittedName>
        <fullName evidence="2">Uncharacterized protein</fullName>
    </submittedName>
</protein>
<dbReference type="EMBL" id="QQYZ01000029">
    <property type="protein sequence ID" value="RSY77685.1"/>
    <property type="molecule type" value="Genomic_DNA"/>
</dbReference>
<organism evidence="2 5">
    <name type="scientific">Sphingomonas koreensis</name>
    <dbReference type="NCBI Taxonomy" id="93064"/>
    <lineage>
        <taxon>Bacteria</taxon>
        <taxon>Pseudomonadati</taxon>
        <taxon>Pseudomonadota</taxon>
        <taxon>Alphaproteobacteria</taxon>
        <taxon>Sphingomonadales</taxon>
        <taxon>Sphingomonadaceae</taxon>
        <taxon>Sphingomonas</taxon>
    </lineage>
</organism>
<reference evidence="2" key="1">
    <citation type="submission" date="2016-12" db="EMBL/GenBank/DDBJ databases">
        <title>Whole genome sequencing of Sphingomonas koreensis.</title>
        <authorList>
            <person name="Conlan S."/>
            <person name="Thomas P.J."/>
            <person name="Mullikin J."/>
            <person name="Palmore T.N."/>
            <person name="Frank K.M."/>
            <person name="Segre J.A."/>
        </authorList>
    </citation>
    <scope>NUCLEOTIDE SEQUENCE</scope>
    <source>
        <strain evidence="2">ABOJV</strain>
    </source>
</reference>
<dbReference type="KEGG" id="skr:BRX40_20130"/>
<proteinExistence type="predicted"/>
<feature type="transmembrane region" description="Helical" evidence="1">
    <location>
        <begin position="80"/>
        <end position="97"/>
    </location>
</feature>
<evidence type="ECO:0000256" key="1">
    <source>
        <dbReference type="SAM" id="Phobius"/>
    </source>
</evidence>
<reference evidence="7" key="3">
    <citation type="submission" date="2018-07" db="EMBL/GenBank/DDBJ databases">
        <title>Genomic and Epidemiologic Investigation of an Indolent Hospital Outbreak.</title>
        <authorList>
            <person name="Johnson R.C."/>
            <person name="Deming C."/>
            <person name="Conlan S."/>
            <person name="Zellmer C.J."/>
            <person name="Michelin A.V."/>
            <person name="Lee-Lin S.-Q."/>
            <person name="Thomas P.J."/>
            <person name="Park M."/>
            <person name="Weingarten R.A."/>
            <person name="Less J."/>
            <person name="Dekker J.P."/>
            <person name="Frank K.M."/>
            <person name="Musser K.A."/>
            <person name="Mcquiston J.R."/>
            <person name="Henderson D.K."/>
            <person name="Lau A.F."/>
            <person name="Palmore T.N."/>
            <person name="Segre J.A."/>
        </authorList>
    </citation>
    <scope>NUCLEOTIDE SEQUENCE [LARGE SCALE GENOMIC DNA]</scope>
    <source>
        <strain evidence="7">SK-CDC1_0717</strain>
    </source>
</reference>
<dbReference type="RefSeq" id="WP_066573771.1">
    <property type="nucleotide sequence ID" value="NZ_CP018820.1"/>
</dbReference>
<sequence length="99" mass="11082">MPLGGSSDLGQFRVQRHFADHRAFAPGDAIEYAPAGPVERRAFDQLRATGVIREAQPAYYWFDLDRMGHGRKRRRNPKKVIAIVLGIVLAILTILLARG</sequence>
<dbReference type="EMBL" id="QQWO01000002">
    <property type="protein sequence ID" value="RSV06938.1"/>
    <property type="molecule type" value="Genomic_DNA"/>
</dbReference>
<evidence type="ECO:0000313" key="7">
    <source>
        <dbReference type="Proteomes" id="UP000287746"/>
    </source>
</evidence>
<dbReference type="AlphaFoldDB" id="A0A1L6JEV2"/>
<keyword evidence="1" id="KW-0812">Transmembrane</keyword>
<evidence type="ECO:0000313" key="6">
    <source>
        <dbReference type="Proteomes" id="UP000286681"/>
    </source>
</evidence>
<evidence type="ECO:0000313" key="3">
    <source>
        <dbReference type="EMBL" id="RSV06938.1"/>
    </source>
</evidence>
<reference evidence="5" key="2">
    <citation type="submission" date="2016-12" db="EMBL/GenBank/DDBJ databases">
        <title>Whole genome sequencing of Sphingomonas sp. ABOJV.</title>
        <authorList>
            <person name="Conlan S."/>
            <person name="Thomas P.J."/>
            <person name="Mullikin J."/>
            <person name="Palmore T.N."/>
            <person name="Frank K.M."/>
            <person name="Segre J.A."/>
        </authorList>
    </citation>
    <scope>NUCLEOTIDE SEQUENCE [LARGE SCALE GENOMIC DNA]</scope>
    <source>
        <strain evidence="5">ABOJV</strain>
    </source>
</reference>
<dbReference type="GeneID" id="44134875"/>
<evidence type="ECO:0000313" key="5">
    <source>
        <dbReference type="Proteomes" id="UP000185161"/>
    </source>
</evidence>
<keyword evidence="1" id="KW-1133">Transmembrane helix</keyword>
<dbReference type="Proteomes" id="UP000185161">
    <property type="component" value="Chromosome"/>
</dbReference>
<keyword evidence="1" id="KW-0472">Membrane</keyword>
<name>A0A1L6JEV2_9SPHN</name>
<reference evidence="3 6" key="4">
    <citation type="submission" date="2018-07" db="EMBL/GenBank/DDBJ databases">
        <title>Genomic and Epidemiologic Investigation of an Indolent Hospital Outbreak.</title>
        <authorList>
            <person name="Johnson R.C."/>
            <person name="Deming C."/>
            <person name="Conlan S."/>
            <person name="Zellmer C.J."/>
            <person name="Michelin A.V."/>
            <person name="Lee-Lin S."/>
            <person name="Thomas P.J."/>
            <person name="Park M."/>
            <person name="Weingarten R.A."/>
            <person name="Less J."/>
            <person name="Dekker J.P."/>
            <person name="Frank K.M."/>
            <person name="Musser K.A."/>
            <person name="Mcquiston J.R."/>
            <person name="Henderson D.K."/>
            <person name="Lau A.F."/>
            <person name="Palmore T.N."/>
            <person name="Segre J.A."/>
        </authorList>
    </citation>
    <scope>NUCLEOTIDE SEQUENCE [LARGE SCALE GENOMIC DNA]</scope>
    <source>
        <strain evidence="4">SK-CDC1_0717</strain>
        <strain evidence="3 6">SK-NIH.Env10_0317</strain>
    </source>
</reference>
<accession>A0A1L6JEV2</accession>
<dbReference type="EMBL" id="CP018820">
    <property type="protein sequence ID" value="APR54418.1"/>
    <property type="molecule type" value="Genomic_DNA"/>
</dbReference>